<dbReference type="Gene3D" id="2.40.128.130">
    <property type="entry name" value="Autotransporter beta-domain"/>
    <property type="match status" value="1"/>
</dbReference>
<keyword evidence="3" id="KW-1185">Reference proteome</keyword>
<dbReference type="PROSITE" id="PS51208">
    <property type="entry name" value="AUTOTRANSPORTER"/>
    <property type="match status" value="1"/>
</dbReference>
<name>A0A7W6CIZ7_9SPHN</name>
<reference evidence="2 3" key="1">
    <citation type="submission" date="2020-08" db="EMBL/GenBank/DDBJ databases">
        <title>Genomic Encyclopedia of Type Strains, Phase IV (KMG-IV): sequencing the most valuable type-strain genomes for metagenomic binning, comparative biology and taxonomic classification.</title>
        <authorList>
            <person name="Goeker M."/>
        </authorList>
    </citation>
    <scope>NUCLEOTIDE SEQUENCE [LARGE SCALE GENOMIC DNA]</scope>
    <source>
        <strain evidence="2 3">DSM 27057</strain>
    </source>
</reference>
<proteinExistence type="predicted"/>
<dbReference type="InterPro" id="IPR036709">
    <property type="entry name" value="Autotransporte_beta_dom_sf"/>
</dbReference>
<dbReference type="Pfam" id="PF03797">
    <property type="entry name" value="Autotransporter"/>
    <property type="match status" value="1"/>
</dbReference>
<evidence type="ECO:0000313" key="3">
    <source>
        <dbReference type="Proteomes" id="UP000548867"/>
    </source>
</evidence>
<gene>
    <name evidence="2" type="ORF">GGR38_004397</name>
</gene>
<evidence type="ECO:0000259" key="1">
    <source>
        <dbReference type="PROSITE" id="PS51208"/>
    </source>
</evidence>
<dbReference type="InterPro" id="IPR005546">
    <property type="entry name" value="Autotransporte_beta"/>
</dbReference>
<dbReference type="EMBL" id="JACIDX010000023">
    <property type="protein sequence ID" value="MBB3957423.1"/>
    <property type="molecule type" value="Genomic_DNA"/>
</dbReference>
<evidence type="ECO:0000313" key="2">
    <source>
        <dbReference type="EMBL" id="MBB3957423.1"/>
    </source>
</evidence>
<dbReference type="SUPFAM" id="SSF103515">
    <property type="entry name" value="Autotransporter"/>
    <property type="match status" value="1"/>
</dbReference>
<dbReference type="RefSeq" id="WP_183628709.1">
    <property type="nucleotide sequence ID" value="NZ_JACIDX010000023.1"/>
</dbReference>
<protein>
    <recommendedName>
        <fullName evidence="1">Autotransporter domain-containing protein</fullName>
    </recommendedName>
</protein>
<sequence>MAARRPSRPSRIDPFARANCPTNGIGATVNIDDTAHSLANSIMSNSAIGLNIVARRAARPLSAVPGPWPDGGERLMPVALGGGVVTPFVAGRVYRLSTDGFAEQGGAAALQGEARTRWSEMTELGASLATPVAGGLSAQGRVAWQHRYGASQGRTTLGFVAGGQSFAVSGADLSRNAAAFDLGLNWAGAKGVVLDVGYHGVLGERGVDHAGRVTLSLKL</sequence>
<organism evidence="2 3">
    <name type="scientific">Novosphingobium sediminicola</name>
    <dbReference type="NCBI Taxonomy" id="563162"/>
    <lineage>
        <taxon>Bacteria</taxon>
        <taxon>Pseudomonadati</taxon>
        <taxon>Pseudomonadota</taxon>
        <taxon>Alphaproteobacteria</taxon>
        <taxon>Sphingomonadales</taxon>
        <taxon>Sphingomonadaceae</taxon>
        <taxon>Novosphingobium</taxon>
    </lineage>
</organism>
<feature type="domain" description="Autotransporter" evidence="1">
    <location>
        <begin position="1"/>
        <end position="219"/>
    </location>
</feature>
<comment type="caution">
    <text evidence="2">The sequence shown here is derived from an EMBL/GenBank/DDBJ whole genome shotgun (WGS) entry which is preliminary data.</text>
</comment>
<dbReference type="Proteomes" id="UP000548867">
    <property type="component" value="Unassembled WGS sequence"/>
</dbReference>
<accession>A0A7W6CIZ7</accession>
<dbReference type="AlphaFoldDB" id="A0A7W6CIZ7"/>